<dbReference type="Gene3D" id="3.60.21.10">
    <property type="match status" value="1"/>
</dbReference>
<dbReference type="InterPro" id="IPR041796">
    <property type="entry name" value="Mre11_N"/>
</dbReference>
<feature type="region of interest" description="Disordered" evidence="6">
    <location>
        <begin position="357"/>
        <end position="379"/>
    </location>
</feature>
<name>A0A5J6VA18_9MICO</name>
<dbReference type="Pfam" id="PF00149">
    <property type="entry name" value="Metallophos"/>
    <property type="match status" value="1"/>
</dbReference>
<keyword evidence="3" id="KW-0540">Nuclease</keyword>
<dbReference type="KEGG" id="serw:FY030_02090"/>
<dbReference type="Proteomes" id="UP000326546">
    <property type="component" value="Chromosome"/>
</dbReference>
<reference evidence="8 9" key="1">
    <citation type="submission" date="2019-09" db="EMBL/GenBank/DDBJ databases">
        <title>Serinicoccus pratensis sp. nov., isolated from meadow soil.</title>
        <authorList>
            <person name="Zhang W."/>
        </authorList>
    </citation>
    <scope>NUCLEOTIDE SEQUENCE [LARGE SCALE GENOMIC DNA]</scope>
    <source>
        <strain evidence="8 9">W204</strain>
    </source>
</reference>
<dbReference type="AlphaFoldDB" id="A0A5J6VA18"/>
<dbReference type="InterPro" id="IPR050535">
    <property type="entry name" value="DNA_Repair-Maintenance_Comp"/>
</dbReference>
<protein>
    <recommendedName>
        <fullName evidence="2">Nuclease SbcCD subunit D</fullName>
    </recommendedName>
</protein>
<evidence type="ECO:0000256" key="5">
    <source>
        <dbReference type="ARBA" id="ARBA00022839"/>
    </source>
</evidence>
<dbReference type="PANTHER" id="PTHR30337">
    <property type="entry name" value="COMPONENT OF ATP-DEPENDENT DSDNA EXONUCLEASE"/>
    <property type="match status" value="1"/>
</dbReference>
<dbReference type="InterPro" id="IPR014577">
    <property type="entry name" value="UCP033093_metalloPase"/>
</dbReference>
<sequence>MRLLHTADWQIGMTRSYLPPEAQQRLTTARTEVVRRIGALASEQGCDLVVVAGDVFEHNQLTPQTVRRALEALREVPVPVYLLPGNHDHLGPMSVWSSPLLREELPEHVRILDTAGVVQVAEGVELVAAPWTGKHPVSDPVAGALDLLPEGPSPEGTVRIVVGHGGVDLLDRDQHNTVPVAVEPLVSALSGGRVHYVALGDRHSCTQVGDPAIWYSGAPEPTDWREQRPGEVLVVDVEPGPPGHRGTVEVRPQRVARWTYLALARRVDSEDDLEALDRELGLLPGKERTVLRLGLRGTLGLAQHARLEEILERHADLLAALHRPEQHNDVVLVDDDDLGELGLGGFLASALEEIRGEAAAASGPPSEQEAFRPGLPDDEASARDALSLLYRLTRGGSR</sequence>
<dbReference type="InterPro" id="IPR004843">
    <property type="entry name" value="Calcineurin-like_PHP"/>
</dbReference>
<evidence type="ECO:0000256" key="2">
    <source>
        <dbReference type="ARBA" id="ARBA00013365"/>
    </source>
</evidence>
<dbReference type="OrthoDB" id="9773856at2"/>
<evidence type="ECO:0000256" key="4">
    <source>
        <dbReference type="ARBA" id="ARBA00022801"/>
    </source>
</evidence>
<dbReference type="PANTHER" id="PTHR30337:SF0">
    <property type="entry name" value="NUCLEASE SBCCD SUBUNIT D"/>
    <property type="match status" value="1"/>
</dbReference>
<keyword evidence="4" id="KW-0378">Hydrolase</keyword>
<evidence type="ECO:0000256" key="6">
    <source>
        <dbReference type="SAM" id="MobiDB-lite"/>
    </source>
</evidence>
<dbReference type="CDD" id="cd00840">
    <property type="entry name" value="MPP_Mre11_N"/>
    <property type="match status" value="1"/>
</dbReference>
<evidence type="ECO:0000313" key="8">
    <source>
        <dbReference type="EMBL" id="QFG70091.1"/>
    </source>
</evidence>
<comment type="similarity">
    <text evidence="1">Belongs to the SbcD family.</text>
</comment>
<dbReference type="PIRSF" id="PIRSF033093">
    <property type="entry name" value="UCP_ML1119"/>
    <property type="match status" value="1"/>
</dbReference>
<proteinExistence type="inferred from homology"/>
<dbReference type="EMBL" id="CP044427">
    <property type="protein sequence ID" value="QFG70091.1"/>
    <property type="molecule type" value="Genomic_DNA"/>
</dbReference>
<keyword evidence="5 8" id="KW-0269">Exonuclease</keyword>
<dbReference type="GO" id="GO:0004527">
    <property type="term" value="F:exonuclease activity"/>
    <property type="evidence" value="ECO:0007669"/>
    <property type="project" value="UniProtKB-KW"/>
</dbReference>
<evidence type="ECO:0000256" key="3">
    <source>
        <dbReference type="ARBA" id="ARBA00022722"/>
    </source>
</evidence>
<evidence type="ECO:0000259" key="7">
    <source>
        <dbReference type="Pfam" id="PF00149"/>
    </source>
</evidence>
<organism evidence="8 9">
    <name type="scientific">Ornithinimicrobium pratense</name>
    <dbReference type="NCBI Taxonomy" id="2593973"/>
    <lineage>
        <taxon>Bacteria</taxon>
        <taxon>Bacillati</taxon>
        <taxon>Actinomycetota</taxon>
        <taxon>Actinomycetes</taxon>
        <taxon>Micrococcales</taxon>
        <taxon>Ornithinimicrobiaceae</taxon>
        <taxon>Ornithinimicrobium</taxon>
    </lineage>
</organism>
<dbReference type="SUPFAM" id="SSF56300">
    <property type="entry name" value="Metallo-dependent phosphatases"/>
    <property type="match status" value="1"/>
</dbReference>
<accession>A0A5J6VA18</accession>
<feature type="domain" description="Calcineurin-like phosphoesterase" evidence="7">
    <location>
        <begin position="1"/>
        <end position="203"/>
    </location>
</feature>
<keyword evidence="9" id="KW-1185">Reference proteome</keyword>
<evidence type="ECO:0000256" key="1">
    <source>
        <dbReference type="ARBA" id="ARBA00010555"/>
    </source>
</evidence>
<dbReference type="InterPro" id="IPR029052">
    <property type="entry name" value="Metallo-depent_PP-like"/>
</dbReference>
<evidence type="ECO:0000313" key="9">
    <source>
        <dbReference type="Proteomes" id="UP000326546"/>
    </source>
</evidence>
<gene>
    <name evidence="8" type="ORF">FY030_02090</name>
</gene>